<gene>
    <name evidence="1" type="ORF">SAMN04489730_4678</name>
</gene>
<sequence length="285" mass="30756">MRGRRLRYNRNVSERGRRPGQHAIVERDVLVRYLDAWTAKAVRSHRGGTYVECGGFAADALRVFGEFADRLDGHHLELVIAGSAAPEGAPEGLSVRVVAEPRAAETTGPTLAHLDGPEAWPLLGFFACGEGHEVVVTAPMPDADYRDALGAAACSTAVELVGDDGKARLLAFATADSRHLAMFKSELWAVDEFAGIRYRDPRDPEGALVDISLTPQLLPLRRALLGELRRSGPRTVAELQRFTLLETIYRPEDAIGAVTSAVAAGDVTREPEKGRLASRTVVGLA</sequence>
<evidence type="ECO:0000313" key="2">
    <source>
        <dbReference type="Proteomes" id="UP000182740"/>
    </source>
</evidence>
<keyword evidence="2" id="KW-1185">Reference proteome</keyword>
<name>A0A1K1S556_9PSEU</name>
<protein>
    <submittedName>
        <fullName evidence="1">Uncharacterized protein</fullName>
    </submittedName>
</protein>
<reference evidence="2" key="1">
    <citation type="submission" date="2016-11" db="EMBL/GenBank/DDBJ databases">
        <authorList>
            <person name="Varghese N."/>
            <person name="Submissions S."/>
        </authorList>
    </citation>
    <scope>NUCLEOTIDE SEQUENCE [LARGE SCALE GENOMIC DNA]</scope>
    <source>
        <strain evidence="2">DSM 44671</strain>
    </source>
</reference>
<dbReference type="AlphaFoldDB" id="A0A1K1S556"/>
<organism evidence="1 2">
    <name type="scientific">Amycolatopsis australiensis</name>
    <dbReference type="NCBI Taxonomy" id="546364"/>
    <lineage>
        <taxon>Bacteria</taxon>
        <taxon>Bacillati</taxon>
        <taxon>Actinomycetota</taxon>
        <taxon>Actinomycetes</taxon>
        <taxon>Pseudonocardiales</taxon>
        <taxon>Pseudonocardiaceae</taxon>
        <taxon>Amycolatopsis</taxon>
    </lineage>
</organism>
<dbReference type="STRING" id="546364.SAMN04489730_4678"/>
<dbReference type="EMBL" id="FPJG01000006">
    <property type="protein sequence ID" value="SFW79207.1"/>
    <property type="molecule type" value="Genomic_DNA"/>
</dbReference>
<proteinExistence type="predicted"/>
<dbReference type="Proteomes" id="UP000182740">
    <property type="component" value="Unassembled WGS sequence"/>
</dbReference>
<evidence type="ECO:0000313" key="1">
    <source>
        <dbReference type="EMBL" id="SFW79207.1"/>
    </source>
</evidence>
<accession>A0A1K1S556</accession>